<evidence type="ECO:0000313" key="1">
    <source>
        <dbReference type="EMBL" id="OUQ36052.1"/>
    </source>
</evidence>
<dbReference type="SUPFAM" id="SSF82185">
    <property type="entry name" value="Histone H3 K4-specific methyltransferase SET7/9 N-terminal domain"/>
    <property type="match status" value="1"/>
</dbReference>
<accession>A0A1Y4T4C5</accession>
<dbReference type="AlphaFoldDB" id="A0A1Y4T4C5"/>
<comment type="caution">
    <text evidence="1">The sequence shown here is derived from an EMBL/GenBank/DDBJ whole genome shotgun (WGS) entry which is preliminary data.</text>
</comment>
<keyword evidence="2" id="KW-1185">Reference proteome</keyword>
<dbReference type="Proteomes" id="UP000195305">
    <property type="component" value="Unassembled WGS sequence"/>
</dbReference>
<protein>
    <recommendedName>
        <fullName evidence="3">MORN repeat protein</fullName>
    </recommendedName>
</protein>
<organism evidence="1 2">
    <name type="scientific">Massilimicrobiota timonensis</name>
    <dbReference type="NCBI Taxonomy" id="1776392"/>
    <lineage>
        <taxon>Bacteria</taxon>
        <taxon>Bacillati</taxon>
        <taxon>Bacillota</taxon>
        <taxon>Erysipelotrichia</taxon>
        <taxon>Erysipelotrichales</taxon>
        <taxon>Erysipelotrichaceae</taxon>
        <taxon>Massilimicrobiota</taxon>
    </lineage>
</organism>
<proteinExistence type="predicted"/>
<dbReference type="PANTHER" id="PTHR23084:SF263">
    <property type="entry name" value="MORN REPEAT-CONTAINING PROTEIN 1"/>
    <property type="match status" value="1"/>
</dbReference>
<evidence type="ECO:0008006" key="3">
    <source>
        <dbReference type="Google" id="ProtNLM"/>
    </source>
</evidence>
<dbReference type="PANTHER" id="PTHR23084">
    <property type="entry name" value="PHOSPHATIDYLINOSITOL-4-PHOSPHATE 5-KINASE RELATED"/>
    <property type="match status" value="1"/>
</dbReference>
<name>A0A1Y4T4C5_9FIRM</name>
<sequence>MEHFLLHGKNLGNNRCLLGNILLYCIFLDDEESEWDNYSKNIVKEKVQQAITIIKNNARYYQVNVEVTSQYYNDKVLLKTGFRTRLFYDYMNQNKQKYLKQSESLKCNHLYDEVSFLFFVNKKSTSYANICQKEYPNEIEYAMVFVKNVTCLEATIVHETLHLFGAVDFYIMKNIKDLALHYFPDSIMLSTYQHNKVDELTAYIIGWRDYANPQANYFLYKTRLITQQMYLDEYNAKYSVSKGTIEFSTGIYNGEIENGHPKGYGKIVFTDESIYEGQWDVLRNGEGKTIFKDGTILKGKWKNDQCIEGTYYYPNGTILSGKWADGEMIEGIFYYMDGKTGHYKKDK</sequence>
<evidence type="ECO:0000313" key="2">
    <source>
        <dbReference type="Proteomes" id="UP000195305"/>
    </source>
</evidence>
<dbReference type="RefSeq" id="WP_087357108.1">
    <property type="nucleotide sequence ID" value="NZ_AP031415.1"/>
</dbReference>
<reference evidence="1 2" key="1">
    <citation type="journal article" date="2018" name="BMC Genomics">
        <title>Whole genome sequencing and function prediction of 133 gut anaerobes isolated from chicken caecum in pure cultures.</title>
        <authorList>
            <person name="Medvecky M."/>
            <person name="Cejkova D."/>
            <person name="Polansky O."/>
            <person name="Karasova D."/>
            <person name="Kubasova T."/>
            <person name="Cizek A."/>
            <person name="Rychlik I."/>
        </authorList>
    </citation>
    <scope>NUCLEOTIDE SEQUENCE [LARGE SCALE GENOMIC DNA]</scope>
    <source>
        <strain evidence="1 2">An13</strain>
    </source>
</reference>
<dbReference type="EMBL" id="NFLJ01000004">
    <property type="protein sequence ID" value="OUQ36052.1"/>
    <property type="molecule type" value="Genomic_DNA"/>
</dbReference>
<dbReference type="Gene3D" id="2.20.110.10">
    <property type="entry name" value="Histone H3 K4-specific methyltransferase SET7/9 N-terminal domain"/>
    <property type="match status" value="1"/>
</dbReference>
<dbReference type="OrthoDB" id="7059515at2"/>
<gene>
    <name evidence="1" type="ORF">B5E75_01915</name>
</gene>